<accession>A0ABW4WJW0</accession>
<feature type="transmembrane region" description="Helical" evidence="5">
    <location>
        <begin position="48"/>
        <end position="66"/>
    </location>
</feature>
<evidence type="ECO:0000256" key="5">
    <source>
        <dbReference type="SAM" id="Phobius"/>
    </source>
</evidence>
<dbReference type="InterPro" id="IPR032808">
    <property type="entry name" value="DoxX"/>
</dbReference>
<feature type="transmembrane region" description="Helical" evidence="5">
    <location>
        <begin position="12"/>
        <end position="28"/>
    </location>
</feature>
<evidence type="ECO:0000256" key="3">
    <source>
        <dbReference type="ARBA" id="ARBA00022989"/>
    </source>
</evidence>
<evidence type="ECO:0000313" key="6">
    <source>
        <dbReference type="EMBL" id="MFD2055782.1"/>
    </source>
</evidence>
<comment type="caution">
    <text evidence="6">The sequence shown here is derived from an EMBL/GenBank/DDBJ whole genome shotgun (WGS) entry which is preliminary data.</text>
</comment>
<keyword evidence="7" id="KW-1185">Reference proteome</keyword>
<dbReference type="Proteomes" id="UP001597349">
    <property type="component" value="Unassembled WGS sequence"/>
</dbReference>
<gene>
    <name evidence="6" type="ORF">ACFSQT_22780</name>
</gene>
<evidence type="ECO:0000256" key="1">
    <source>
        <dbReference type="ARBA" id="ARBA00004141"/>
    </source>
</evidence>
<name>A0ABW4WJW0_9HYPH</name>
<keyword evidence="4 5" id="KW-0472">Membrane</keyword>
<comment type="subcellular location">
    <subcellularLocation>
        <location evidence="1">Membrane</location>
        <topology evidence="1">Multi-pass membrane protein</topology>
    </subcellularLocation>
</comment>
<dbReference type="EMBL" id="JBHUGY010000034">
    <property type="protein sequence ID" value="MFD2055782.1"/>
    <property type="molecule type" value="Genomic_DNA"/>
</dbReference>
<dbReference type="Pfam" id="PF07681">
    <property type="entry name" value="DoxX"/>
    <property type="match status" value="1"/>
</dbReference>
<proteinExistence type="predicted"/>
<keyword evidence="2 5" id="KW-0812">Transmembrane</keyword>
<keyword evidence="3 5" id="KW-1133">Transmembrane helix</keyword>
<dbReference type="RefSeq" id="WP_379022347.1">
    <property type="nucleotide sequence ID" value="NZ_JBHUGY010000034.1"/>
</dbReference>
<feature type="transmembrane region" description="Helical" evidence="5">
    <location>
        <begin position="72"/>
        <end position="89"/>
    </location>
</feature>
<reference evidence="7" key="1">
    <citation type="journal article" date="2019" name="Int. J. Syst. Evol. Microbiol.">
        <title>The Global Catalogue of Microorganisms (GCM) 10K type strain sequencing project: providing services to taxonomists for standard genome sequencing and annotation.</title>
        <authorList>
            <consortium name="The Broad Institute Genomics Platform"/>
            <consortium name="The Broad Institute Genome Sequencing Center for Infectious Disease"/>
            <person name="Wu L."/>
            <person name="Ma J."/>
        </authorList>
    </citation>
    <scope>NUCLEOTIDE SEQUENCE [LARGE SCALE GENOMIC DNA]</scope>
    <source>
        <strain evidence="7">CGMCC 1.16226</strain>
    </source>
</reference>
<evidence type="ECO:0000256" key="2">
    <source>
        <dbReference type="ARBA" id="ARBA00022692"/>
    </source>
</evidence>
<protein>
    <submittedName>
        <fullName evidence="6">DoxX family protein</fullName>
    </submittedName>
</protein>
<evidence type="ECO:0000313" key="7">
    <source>
        <dbReference type="Proteomes" id="UP001597349"/>
    </source>
</evidence>
<organism evidence="6 7">
    <name type="scientific">Mesorhizobium calcicola</name>
    <dbReference type="NCBI Taxonomy" id="1300310"/>
    <lineage>
        <taxon>Bacteria</taxon>
        <taxon>Pseudomonadati</taxon>
        <taxon>Pseudomonadota</taxon>
        <taxon>Alphaproteobacteria</taxon>
        <taxon>Hyphomicrobiales</taxon>
        <taxon>Phyllobacteriaceae</taxon>
        <taxon>Mesorhizobium</taxon>
    </lineage>
</organism>
<evidence type="ECO:0000256" key="4">
    <source>
        <dbReference type="ARBA" id="ARBA00023136"/>
    </source>
</evidence>
<sequence>MPEFALSTNDLLRILCGIWFVPHLIGKIRNFEKATATFEAAGLKPGRIFILLTIAFEVLASVGMVFNIYPRLATACALVVLLGASYAVVRINGFRWRWQLMGPEFPVFWALACVLSAL</sequence>